<sequence length="83" mass="9502">MEAIKIKVLPKGQITLPKKIRKALGIREGDALVLIRRGEEVVLRKRKTLFELAGSLPNLGLSLEEMREKALEEIAREREKDLR</sequence>
<dbReference type="KEGG" id="tav:G4V39_10100"/>
<dbReference type="SMART" id="SM00966">
    <property type="entry name" value="SpoVT_AbrB"/>
    <property type="match status" value="1"/>
</dbReference>
<evidence type="ECO:0000313" key="4">
    <source>
        <dbReference type="Proteomes" id="UP000502179"/>
    </source>
</evidence>
<protein>
    <submittedName>
        <fullName evidence="3">AbrB/MazE/SpoVT family DNA-binding domain-containing protein</fullName>
    </submittedName>
</protein>
<dbReference type="GO" id="GO:0003677">
    <property type="term" value="F:DNA binding"/>
    <property type="evidence" value="ECO:0007669"/>
    <property type="project" value="UniProtKB-UniRule"/>
</dbReference>
<dbReference type="Pfam" id="PF04014">
    <property type="entry name" value="MazE_antitoxin"/>
    <property type="match status" value="1"/>
</dbReference>
<dbReference type="EMBL" id="CP048877">
    <property type="protein sequence ID" value="QIJ72603.1"/>
    <property type="molecule type" value="Genomic_DNA"/>
</dbReference>
<accession>A0A6G7PYX2</accession>
<evidence type="ECO:0000313" key="3">
    <source>
        <dbReference type="EMBL" id="QIJ72603.1"/>
    </source>
</evidence>
<dbReference type="InterPro" id="IPR052975">
    <property type="entry name" value="Repressor-like_regulatory"/>
</dbReference>
<name>A0A6G7PYX2_9BACT</name>
<dbReference type="PROSITE" id="PS51740">
    <property type="entry name" value="SPOVT_ABRB"/>
    <property type="match status" value="1"/>
</dbReference>
<gene>
    <name evidence="3" type="ORF">G4V39_10100</name>
</gene>
<dbReference type="InterPro" id="IPR007159">
    <property type="entry name" value="SpoVT-AbrB_dom"/>
</dbReference>
<dbReference type="SUPFAM" id="SSF89447">
    <property type="entry name" value="AbrB/MazE/MraZ-like"/>
    <property type="match status" value="1"/>
</dbReference>
<evidence type="ECO:0000259" key="2">
    <source>
        <dbReference type="PROSITE" id="PS51740"/>
    </source>
</evidence>
<reference evidence="3 4" key="1">
    <citation type="submission" date="2020-02" db="EMBL/GenBank/DDBJ databases">
        <title>Genome analysis of Thermosulfuriphilus ammonigenes ST65T, an anaerobic thermophilic chemolithoautotrophic bacterium isolated from a deep-sea hydrothermal vent.</title>
        <authorList>
            <person name="Slobodkina G."/>
            <person name="Allioux M."/>
            <person name="Merkel A."/>
            <person name="Alain K."/>
            <person name="Jebbar M."/>
            <person name="Slobodkin A."/>
        </authorList>
    </citation>
    <scope>NUCLEOTIDE SEQUENCE [LARGE SCALE GENOMIC DNA]</scope>
    <source>
        <strain evidence="3 4">ST65</strain>
    </source>
</reference>
<dbReference type="PANTHER" id="PTHR34860">
    <property type="entry name" value="REPRESSOR-LIKE PROTEIN SSO7C3"/>
    <property type="match status" value="1"/>
</dbReference>
<dbReference type="PANTHER" id="PTHR34860:SF7">
    <property type="entry name" value="TRANSCRIPTION REGULATOR, SPOVT_ABRB FAMILY"/>
    <property type="match status" value="1"/>
</dbReference>
<keyword evidence="4" id="KW-1185">Reference proteome</keyword>
<dbReference type="Proteomes" id="UP000502179">
    <property type="component" value="Chromosome"/>
</dbReference>
<dbReference type="AlphaFoldDB" id="A0A6G7PYX2"/>
<evidence type="ECO:0000256" key="1">
    <source>
        <dbReference type="PROSITE-ProRule" id="PRU01076"/>
    </source>
</evidence>
<organism evidence="3 4">
    <name type="scientific">Thermosulfuriphilus ammonigenes</name>
    <dbReference type="NCBI Taxonomy" id="1936021"/>
    <lineage>
        <taxon>Bacteria</taxon>
        <taxon>Pseudomonadati</taxon>
        <taxon>Thermodesulfobacteriota</taxon>
        <taxon>Thermodesulfobacteria</taxon>
        <taxon>Thermodesulfobacteriales</taxon>
        <taxon>Thermodesulfobacteriaceae</taxon>
        <taxon>Thermosulfuriphilus</taxon>
    </lineage>
</organism>
<dbReference type="RefSeq" id="WP_166032819.1">
    <property type="nucleotide sequence ID" value="NZ_CP048877.1"/>
</dbReference>
<proteinExistence type="predicted"/>
<feature type="domain" description="SpoVT-AbrB" evidence="2">
    <location>
        <begin position="3"/>
        <end position="48"/>
    </location>
</feature>
<dbReference type="InterPro" id="IPR037914">
    <property type="entry name" value="SpoVT-AbrB_sf"/>
</dbReference>
<dbReference type="Gene3D" id="2.10.260.10">
    <property type="match status" value="1"/>
</dbReference>
<keyword evidence="1 3" id="KW-0238">DNA-binding</keyword>
<dbReference type="NCBIfam" id="TIGR01439">
    <property type="entry name" value="lp_hng_hel_AbrB"/>
    <property type="match status" value="1"/>
</dbReference>